<evidence type="ECO:0000313" key="4">
    <source>
        <dbReference type="Proteomes" id="UP001055247"/>
    </source>
</evidence>
<keyword evidence="4" id="KW-1185">Reference proteome</keyword>
<dbReference type="EMBL" id="BPQO01000032">
    <property type="protein sequence ID" value="GJD91775.1"/>
    <property type="molecule type" value="Genomic_DNA"/>
</dbReference>
<dbReference type="AlphaFoldDB" id="A0AAV4ZT81"/>
<feature type="region of interest" description="Disordered" evidence="1">
    <location>
        <begin position="314"/>
        <end position="337"/>
    </location>
</feature>
<dbReference type="PANTHER" id="PTHR43792:SF1">
    <property type="entry name" value="N-ACETYLTRANSFERASE DOMAIN-CONTAINING PROTEIN"/>
    <property type="match status" value="1"/>
</dbReference>
<gene>
    <name evidence="3" type="ORF">BHAOGJBA_5328</name>
</gene>
<dbReference type="GO" id="GO:0016747">
    <property type="term" value="F:acyltransferase activity, transferring groups other than amino-acyl groups"/>
    <property type="evidence" value="ECO:0007669"/>
    <property type="project" value="InterPro"/>
</dbReference>
<dbReference type="PANTHER" id="PTHR43792">
    <property type="entry name" value="GNAT FAMILY, PUTATIVE (AFU_ORTHOLOGUE AFUA_3G00765)-RELATED-RELATED"/>
    <property type="match status" value="1"/>
</dbReference>
<dbReference type="Proteomes" id="UP001055247">
    <property type="component" value="Unassembled WGS sequence"/>
</dbReference>
<dbReference type="InterPro" id="IPR016181">
    <property type="entry name" value="Acyl_CoA_acyltransferase"/>
</dbReference>
<accession>A0AAV4ZT81</accession>
<reference evidence="3" key="1">
    <citation type="journal article" date="2016" name="Front. Microbiol.">
        <title>Genome Sequence of the Piezophilic, Mesophilic Sulfate-Reducing Bacterium Desulfovibrio indicus J2T.</title>
        <authorList>
            <person name="Cao J."/>
            <person name="Maignien L."/>
            <person name="Shao Z."/>
            <person name="Alain K."/>
            <person name="Jebbar M."/>
        </authorList>
    </citation>
    <scope>NUCLEOTIDE SEQUENCE</scope>
    <source>
        <strain evidence="3">DSM 16372</strain>
    </source>
</reference>
<dbReference type="InterPro" id="IPR051531">
    <property type="entry name" value="N-acetyltransferase"/>
</dbReference>
<protein>
    <recommendedName>
        <fullName evidence="2">N-acetyltransferase domain-containing protein</fullName>
    </recommendedName>
</protein>
<organism evidence="3 4">
    <name type="scientific">Methylobacterium hispanicum</name>
    <dbReference type="NCBI Taxonomy" id="270350"/>
    <lineage>
        <taxon>Bacteria</taxon>
        <taxon>Pseudomonadati</taxon>
        <taxon>Pseudomonadota</taxon>
        <taxon>Alphaproteobacteria</taxon>
        <taxon>Hyphomicrobiales</taxon>
        <taxon>Methylobacteriaceae</taxon>
        <taxon>Methylobacterium</taxon>
    </lineage>
</organism>
<dbReference type="SUPFAM" id="SSF55729">
    <property type="entry name" value="Acyl-CoA N-acyltransferases (Nat)"/>
    <property type="match status" value="1"/>
</dbReference>
<sequence length="337" mass="36680">MRAPRLVLPRGNFSAIRAAAPLSAIPVPAAADPQARWRDLIDRRLPEAARARPDWPVHRDHGFARILLDNACGGPWRESVGVPAWANLPPERLALAIELGEAVLAGHAELDLLNRRSLLWRGRGRAAPAPDELVVPGGLLLRRWRRGDDAPFAALNADPAVMAHFPSVRGRAESLNEARAFDRRFAADGFGPWAVEEAGRFVGFVGALRMMRPMPFPGGERPGEGVEIGWRLARGAWGRGIATRAARAALADLFGRCGVAAVVAYTAEGNVPSRRVMERLGMRPDGSFAHPAIAANHPLSRHILYRLGARDLPKQDLPKQDLPEQDLPERDLPGESA</sequence>
<reference evidence="3" key="2">
    <citation type="submission" date="2021-08" db="EMBL/GenBank/DDBJ databases">
        <authorList>
            <person name="Tani A."/>
            <person name="Ola A."/>
            <person name="Ogura Y."/>
            <person name="Katsura K."/>
            <person name="Hayashi T."/>
        </authorList>
    </citation>
    <scope>NUCLEOTIDE SEQUENCE</scope>
    <source>
        <strain evidence="3">DSM 16372</strain>
    </source>
</reference>
<evidence type="ECO:0000259" key="2">
    <source>
        <dbReference type="PROSITE" id="PS51186"/>
    </source>
</evidence>
<name>A0AAV4ZT81_9HYPH</name>
<dbReference type="PROSITE" id="PS51186">
    <property type="entry name" value="GNAT"/>
    <property type="match status" value="1"/>
</dbReference>
<dbReference type="InterPro" id="IPR000182">
    <property type="entry name" value="GNAT_dom"/>
</dbReference>
<evidence type="ECO:0000313" key="3">
    <source>
        <dbReference type="EMBL" id="GJD91775.1"/>
    </source>
</evidence>
<feature type="domain" description="N-acetyltransferase" evidence="2">
    <location>
        <begin position="139"/>
        <end position="310"/>
    </location>
</feature>
<dbReference type="Pfam" id="PF13302">
    <property type="entry name" value="Acetyltransf_3"/>
    <property type="match status" value="1"/>
</dbReference>
<dbReference type="Gene3D" id="3.40.630.30">
    <property type="match status" value="1"/>
</dbReference>
<evidence type="ECO:0000256" key="1">
    <source>
        <dbReference type="SAM" id="MobiDB-lite"/>
    </source>
</evidence>
<comment type="caution">
    <text evidence="3">The sequence shown here is derived from an EMBL/GenBank/DDBJ whole genome shotgun (WGS) entry which is preliminary data.</text>
</comment>
<proteinExistence type="predicted"/>